<dbReference type="PANTHER" id="PTHR24305:SF235">
    <property type="entry name" value="CYTOCHROME P450 MONOOXYGENASE APDB-RELATED"/>
    <property type="match status" value="1"/>
</dbReference>
<dbReference type="OrthoDB" id="3934656at2759"/>
<dbReference type="InterPro" id="IPR036396">
    <property type="entry name" value="Cyt_P450_sf"/>
</dbReference>
<accession>A0A2P5HTI3</accession>
<evidence type="ECO:0008006" key="8">
    <source>
        <dbReference type="Google" id="ProtNLM"/>
    </source>
</evidence>
<keyword evidence="4" id="KW-0560">Oxidoreductase</keyword>
<evidence type="ECO:0000256" key="2">
    <source>
        <dbReference type="ARBA" id="ARBA00022617"/>
    </source>
</evidence>
<dbReference type="Gene3D" id="1.10.630.10">
    <property type="entry name" value="Cytochrome P450"/>
    <property type="match status" value="2"/>
</dbReference>
<evidence type="ECO:0000313" key="7">
    <source>
        <dbReference type="Proteomes" id="UP000094444"/>
    </source>
</evidence>
<dbReference type="InterPro" id="IPR001128">
    <property type="entry name" value="Cyt_P450"/>
</dbReference>
<protein>
    <recommendedName>
        <fullName evidence="8">Cytochrome P450</fullName>
    </recommendedName>
</protein>
<dbReference type="GO" id="GO:0016705">
    <property type="term" value="F:oxidoreductase activity, acting on paired donors, with incorporation or reduction of molecular oxygen"/>
    <property type="evidence" value="ECO:0007669"/>
    <property type="project" value="InterPro"/>
</dbReference>
<evidence type="ECO:0000256" key="4">
    <source>
        <dbReference type="ARBA" id="ARBA00023002"/>
    </source>
</evidence>
<keyword evidence="7" id="KW-1185">Reference proteome</keyword>
<dbReference type="InterPro" id="IPR050121">
    <property type="entry name" value="Cytochrome_P450_monoxygenase"/>
</dbReference>
<dbReference type="EMBL" id="MAVT02000772">
    <property type="protein sequence ID" value="POS73578.1"/>
    <property type="molecule type" value="Genomic_DNA"/>
</dbReference>
<evidence type="ECO:0000256" key="5">
    <source>
        <dbReference type="ARBA" id="ARBA00023004"/>
    </source>
</evidence>
<comment type="caution">
    <text evidence="6">The sequence shown here is derived from an EMBL/GenBank/DDBJ whole genome shotgun (WGS) entry which is preliminary data.</text>
</comment>
<sequence>MAAFVGIAVLCAGVYALYQLFFSPLSSIPGPFWAKLGSIHRLNSTLGKAAHLEDVANHKKYGKVVRVAPNALSVTDPTAFREIYKAGNKFIKSDSTDVLTTGRSFDIAGERNEKIHGEQRKLVARAYSLESMIQLEPRVDETVQTLLDKFDELTGQTVDLAQWFQLFAFADNRNGYFHQFAWREINGRKDRGGDDRDILGKLLAVQQAKPQMTDASIAFMMTSNVTAGSDTTSTAIVAVFHCLLRNPDKLRCLMSELEDKRARGELSQIVTARQAESCAYLQAVIYEALRLRPSVGLTLDRVVPAGGMTIDGHYIPEGTEVGTNAWAFHREPSVWGPDAESFRPERWLEKEGEGLNISWLEIEKLVPTLLMRYNFRLAPHATLTDDCG</sequence>
<dbReference type="PANTHER" id="PTHR24305">
    <property type="entry name" value="CYTOCHROME P450"/>
    <property type="match status" value="1"/>
</dbReference>
<keyword evidence="2" id="KW-0349">Heme</keyword>
<evidence type="ECO:0000256" key="1">
    <source>
        <dbReference type="ARBA" id="ARBA00001971"/>
    </source>
</evidence>
<evidence type="ECO:0000313" key="6">
    <source>
        <dbReference type="EMBL" id="POS73578.1"/>
    </source>
</evidence>
<organism evidence="6 7">
    <name type="scientific">Diaporthe helianthi</name>
    <dbReference type="NCBI Taxonomy" id="158607"/>
    <lineage>
        <taxon>Eukaryota</taxon>
        <taxon>Fungi</taxon>
        <taxon>Dikarya</taxon>
        <taxon>Ascomycota</taxon>
        <taxon>Pezizomycotina</taxon>
        <taxon>Sordariomycetes</taxon>
        <taxon>Sordariomycetidae</taxon>
        <taxon>Diaporthales</taxon>
        <taxon>Diaporthaceae</taxon>
        <taxon>Diaporthe</taxon>
    </lineage>
</organism>
<comment type="cofactor">
    <cofactor evidence="1">
        <name>heme</name>
        <dbReference type="ChEBI" id="CHEBI:30413"/>
    </cofactor>
</comment>
<evidence type="ECO:0000256" key="3">
    <source>
        <dbReference type="ARBA" id="ARBA00022723"/>
    </source>
</evidence>
<dbReference type="SUPFAM" id="SSF48264">
    <property type="entry name" value="Cytochrome P450"/>
    <property type="match status" value="1"/>
</dbReference>
<keyword evidence="5" id="KW-0408">Iron</keyword>
<dbReference type="STRING" id="158607.A0A2P5HTI3"/>
<gene>
    <name evidence="6" type="ORF">DHEL01_v208032</name>
</gene>
<dbReference type="GO" id="GO:0004497">
    <property type="term" value="F:monooxygenase activity"/>
    <property type="evidence" value="ECO:0007669"/>
    <property type="project" value="InterPro"/>
</dbReference>
<proteinExistence type="predicted"/>
<keyword evidence="3" id="KW-0479">Metal-binding</keyword>
<reference evidence="6" key="1">
    <citation type="submission" date="2017-09" db="EMBL/GenBank/DDBJ databases">
        <title>Polyketide synthases of a Diaporthe helianthi virulent isolate.</title>
        <authorList>
            <person name="Baroncelli R."/>
        </authorList>
    </citation>
    <scope>NUCLEOTIDE SEQUENCE [LARGE SCALE GENOMIC DNA]</scope>
    <source>
        <strain evidence="6">7/96</strain>
    </source>
</reference>
<dbReference type="GO" id="GO:0005506">
    <property type="term" value="F:iron ion binding"/>
    <property type="evidence" value="ECO:0007669"/>
    <property type="project" value="InterPro"/>
</dbReference>
<dbReference type="InParanoid" id="A0A2P5HTI3"/>
<dbReference type="GO" id="GO:0020037">
    <property type="term" value="F:heme binding"/>
    <property type="evidence" value="ECO:0007669"/>
    <property type="project" value="InterPro"/>
</dbReference>
<dbReference type="AlphaFoldDB" id="A0A2P5HTI3"/>
<dbReference type="Proteomes" id="UP000094444">
    <property type="component" value="Unassembled WGS sequence"/>
</dbReference>
<name>A0A2P5HTI3_DIAHE</name>
<dbReference type="Pfam" id="PF00067">
    <property type="entry name" value="p450"/>
    <property type="match status" value="2"/>
</dbReference>